<comment type="caution">
    <text evidence="1">The sequence shown here is derived from an EMBL/GenBank/DDBJ whole genome shotgun (WGS) entry which is preliminary data.</text>
</comment>
<dbReference type="EMBL" id="SOZJ01000005">
    <property type="protein sequence ID" value="TGJ66461.1"/>
    <property type="molecule type" value="Genomic_DNA"/>
</dbReference>
<dbReference type="AlphaFoldDB" id="A0A8H2DUF3"/>
<organism evidence="1 2">
    <name type="scientific">Orbilia oligospora</name>
    <name type="common">Nematode-trapping fungus</name>
    <name type="synonym">Arthrobotrys oligospora</name>
    <dbReference type="NCBI Taxonomy" id="2813651"/>
    <lineage>
        <taxon>Eukaryota</taxon>
        <taxon>Fungi</taxon>
        <taxon>Dikarya</taxon>
        <taxon>Ascomycota</taxon>
        <taxon>Pezizomycotina</taxon>
        <taxon>Orbiliomycetes</taxon>
        <taxon>Orbiliales</taxon>
        <taxon>Orbiliaceae</taxon>
        <taxon>Orbilia</taxon>
    </lineage>
</organism>
<dbReference type="Proteomes" id="UP000297595">
    <property type="component" value="Unassembled WGS sequence"/>
</dbReference>
<gene>
    <name evidence="1" type="ORF">EYR41_008091</name>
</gene>
<evidence type="ECO:0000313" key="1">
    <source>
        <dbReference type="EMBL" id="TGJ66461.1"/>
    </source>
</evidence>
<accession>A0A8H2DUF3</accession>
<proteinExistence type="predicted"/>
<protein>
    <submittedName>
        <fullName evidence="1">Uncharacterized protein</fullName>
    </submittedName>
</protein>
<evidence type="ECO:0000313" key="2">
    <source>
        <dbReference type="Proteomes" id="UP000297595"/>
    </source>
</evidence>
<reference evidence="1 2" key="1">
    <citation type="submission" date="2019-03" db="EMBL/GenBank/DDBJ databases">
        <title>Nematode-trapping fungi genome.</title>
        <authorList>
            <person name="Vidal-Diez De Ulzurrun G."/>
        </authorList>
    </citation>
    <scope>NUCLEOTIDE SEQUENCE [LARGE SCALE GENOMIC DNA]</scope>
    <source>
        <strain evidence="1 2">TWF154</strain>
    </source>
</reference>
<name>A0A8H2DUF3_ORBOL</name>
<sequence>MGNAIPNHVFLTTIRARFTAIRCGIASINTAYVDHNSLVRLQLLQEAKLWPSLLVSFVSHQKPLNPHVIDRFFQELEHFELPEMCRSSSKPENNQGLGLHGEMLRSRSTVAGASRSRRLKALKQCSLLLLLPFSSRLVSSPSSDQPAVIPTRGFIGLGILIGRPCLAPAVPGKLTYRTCTRIDEQNEAEGEGGYGRELVGTRDGISNDSLLLIKKYILNRSFFCLLLTNA</sequence>